<proteinExistence type="predicted"/>
<sequence length="73" mass="8362">MLLPLKPIAMKEQLSILGRLLRARLTAPQNSVFTTPHPIFSQREKIYMPDFEVRSVYYINQRTSSVAIACIVV</sequence>
<reference evidence="1 2" key="1">
    <citation type="submission" date="2016-10" db="EMBL/GenBank/DDBJ databases">
        <authorList>
            <person name="de Groot N.N."/>
        </authorList>
    </citation>
    <scope>NUCLEOTIDE SEQUENCE [LARGE SCALE GENOMIC DNA]</scope>
    <source>
        <strain evidence="1 2">Nm146</strain>
    </source>
</reference>
<name>A0A1I4L502_9PROT</name>
<dbReference type="EMBL" id="FOUF01000001">
    <property type="protein sequence ID" value="SFL85946.1"/>
    <property type="molecule type" value="Genomic_DNA"/>
</dbReference>
<evidence type="ECO:0000313" key="2">
    <source>
        <dbReference type="Proteomes" id="UP000199561"/>
    </source>
</evidence>
<accession>A0A1I4L502</accession>
<dbReference type="AlphaFoldDB" id="A0A1I4L502"/>
<protein>
    <submittedName>
        <fullName evidence="1">Uncharacterized protein</fullName>
    </submittedName>
</protein>
<keyword evidence="2" id="KW-1185">Reference proteome</keyword>
<organism evidence="1 2">
    <name type="scientific">Nitrosomonas nitrosa</name>
    <dbReference type="NCBI Taxonomy" id="52442"/>
    <lineage>
        <taxon>Bacteria</taxon>
        <taxon>Pseudomonadati</taxon>
        <taxon>Pseudomonadota</taxon>
        <taxon>Betaproteobacteria</taxon>
        <taxon>Nitrosomonadales</taxon>
        <taxon>Nitrosomonadaceae</taxon>
        <taxon>Nitrosomonas</taxon>
    </lineage>
</organism>
<dbReference type="Proteomes" id="UP000199561">
    <property type="component" value="Unassembled WGS sequence"/>
</dbReference>
<gene>
    <name evidence="1" type="ORF">SAMN05421880_101177</name>
</gene>
<dbReference type="STRING" id="52442.SAMN05421880_101177"/>
<evidence type="ECO:0000313" key="1">
    <source>
        <dbReference type="EMBL" id="SFL85946.1"/>
    </source>
</evidence>